<keyword evidence="5" id="KW-0067">ATP-binding</keyword>
<dbReference type="Pfam" id="PF00270">
    <property type="entry name" value="DEAD"/>
    <property type="match status" value="1"/>
</dbReference>
<dbReference type="Gene3D" id="1.10.3380.10">
    <property type="entry name" value="Sec63 N-terminal domain-like domain"/>
    <property type="match status" value="1"/>
</dbReference>
<dbReference type="Pfam" id="PF00271">
    <property type="entry name" value="Helicase_C"/>
    <property type="match status" value="1"/>
</dbReference>
<evidence type="ECO:0000259" key="12">
    <source>
        <dbReference type="PROSITE" id="PS51192"/>
    </source>
</evidence>
<sequence length="925" mass="104629">MKDIRDLLMPKGAERQVKEIHRLLRPPSSPSHEDLFECTRAKSISNLSTFAVGDKYAPIFKFSHFNKMQTSAFPMLFQDADNCVVTSPTGSGKTALFELAIVRALKENSKAKILYLAPLKALCSERISDWSHRFGRLNISVGLLTGDSSLGEIQRARTCNIIISTPEKWESFTRQYKDREKFLLSFGLLLLDEIHTIKEDRGANLEAVVTRMKSLYRNIRIIALSATVPNIEDISKWLSKPDKPTATTLKFNDSYRSVKLTKTVLGFNKKSTTNEFQFGAFLTSKLLTVIQNYGNKKPVLVFCATRKSTITTAKVLSAKLGSYFPQKPPITGRLQPHLLELINNGVAYHHGGLSSEERQVIESGFLSGKINVICCTSTLAAGVNLPAYLVVIKGTKTWINGSLQEYSDLEVLQMIGRAGRPQFENEGACVIMTQSAEKAKYEKLIHGTEEVESSLPSKLSEILLKEVASGQISDSQSAIKWMKATFFYQRYLVSPFSYTNVVKQIMYKKPSQCLELFLQKEMKELWDGGLITIEQGRFVCSCYGNTMLRNCLSLDTMKYLLTLKNIRQDKCLDVLSRAPEFGNVEYRSSEKALFRKINQSQLIRNKVEGELEDAWQKVHLFVQFELGGLDYPSHPSFKNLLFNFNYDKTNVLRRMSNVINAGITIFEEKADTTSLKSMLYLGRCLSAKAWENTALELTQIEGFDKAGAKKFEASNICSIKEAVKLSKESFEQLGINHSGKIYGQLRLFPQIHLKGEFIRNAPASSLLNISIIITPPAIHISNHRHSQVAILINDKSTNELIKFMKIPLHQINDHMEINLEMNPQISERIVIHANFIDKVGSGTEISLCCLESIEESDFSDDEYVKLMLDERAKRKCEEQTQTEAKRRHETSLGMIEEEVFTDIEPENSSKSSITRELSSENIFRR</sequence>
<evidence type="ECO:0000256" key="8">
    <source>
        <dbReference type="ARBA" id="ARBA00034617"/>
    </source>
</evidence>
<dbReference type="GO" id="GO:0005524">
    <property type="term" value="F:ATP binding"/>
    <property type="evidence" value="ECO:0007669"/>
    <property type="project" value="UniProtKB-KW"/>
</dbReference>
<dbReference type="InterPro" id="IPR027417">
    <property type="entry name" value="P-loop_NTPase"/>
</dbReference>
<dbReference type="GO" id="GO:0051321">
    <property type="term" value="P:meiotic cell cycle"/>
    <property type="evidence" value="ECO:0007669"/>
    <property type="project" value="UniProtKB-KW"/>
</dbReference>
<gene>
    <name evidence="14" type="ORF">KL933_002907</name>
</gene>
<dbReference type="SMART" id="SM00973">
    <property type="entry name" value="Sec63"/>
    <property type="match status" value="1"/>
</dbReference>
<evidence type="ECO:0000256" key="6">
    <source>
        <dbReference type="ARBA" id="ARBA00023235"/>
    </source>
</evidence>
<evidence type="ECO:0000259" key="13">
    <source>
        <dbReference type="PROSITE" id="PS51194"/>
    </source>
</evidence>
<dbReference type="AlphaFoldDB" id="A0AAN6D626"/>
<accession>A0AAN6D626</accession>
<organism evidence="14 15">
    <name type="scientific">Ogataea haglerorum</name>
    <dbReference type="NCBI Taxonomy" id="1937702"/>
    <lineage>
        <taxon>Eukaryota</taxon>
        <taxon>Fungi</taxon>
        <taxon>Dikarya</taxon>
        <taxon>Ascomycota</taxon>
        <taxon>Saccharomycotina</taxon>
        <taxon>Pichiomycetes</taxon>
        <taxon>Pichiales</taxon>
        <taxon>Pichiaceae</taxon>
        <taxon>Ogataea</taxon>
    </lineage>
</organism>
<reference evidence="14" key="1">
    <citation type="journal article" date="2021" name="G3 (Bethesda)">
        <title>Genomic diversity, chromosomal rearrangements, and interspecies hybridization in the ogataea polymorpha species complex.</title>
        <authorList>
            <person name="Hanson S.J."/>
            <person name="Cinneide E.O."/>
            <person name="Salzberg L.I."/>
            <person name="Wolfe K.H."/>
            <person name="McGowan J."/>
            <person name="Fitzpatrick D.A."/>
            <person name="Matlin K."/>
        </authorList>
    </citation>
    <scope>NUCLEOTIDE SEQUENCE</scope>
    <source>
        <strain evidence="14">83-405-1</strain>
    </source>
</reference>
<dbReference type="GO" id="GO:0003676">
    <property type="term" value="F:nucleic acid binding"/>
    <property type="evidence" value="ECO:0007669"/>
    <property type="project" value="InterPro"/>
</dbReference>
<keyword evidence="7" id="KW-0469">Meiosis</keyword>
<feature type="domain" description="Helicase ATP-binding" evidence="12">
    <location>
        <begin position="74"/>
        <end position="246"/>
    </location>
</feature>
<comment type="similarity">
    <text evidence="1">Belongs to the helicase family. SKI2 subfamily.</text>
</comment>
<dbReference type="Pfam" id="PF23445">
    <property type="entry name" value="WHD_SNRNP200"/>
    <property type="match status" value="1"/>
</dbReference>
<dbReference type="PANTHER" id="PTHR47835">
    <property type="entry name" value="HFM1, ATP DEPENDENT DNA HELICASE HOMOLOG"/>
    <property type="match status" value="1"/>
</dbReference>
<evidence type="ECO:0000256" key="1">
    <source>
        <dbReference type="ARBA" id="ARBA00010140"/>
    </source>
</evidence>
<dbReference type="InterPro" id="IPR014001">
    <property type="entry name" value="Helicase_ATP-bd"/>
</dbReference>
<dbReference type="InterPro" id="IPR001650">
    <property type="entry name" value="Helicase_C-like"/>
</dbReference>
<dbReference type="InterPro" id="IPR057842">
    <property type="entry name" value="WH_MER3"/>
</dbReference>
<dbReference type="PROSITE" id="PS51194">
    <property type="entry name" value="HELICASE_CTER"/>
    <property type="match status" value="1"/>
</dbReference>
<evidence type="ECO:0000256" key="4">
    <source>
        <dbReference type="ARBA" id="ARBA00022806"/>
    </source>
</evidence>
<dbReference type="PROSITE" id="PS51192">
    <property type="entry name" value="HELICASE_ATP_BIND_1"/>
    <property type="match status" value="1"/>
</dbReference>
<keyword evidence="2" id="KW-0547">Nucleotide-binding</keyword>
<name>A0AAN6D626_9ASCO</name>
<feature type="region of interest" description="Disordered" evidence="11">
    <location>
        <begin position="903"/>
        <end position="925"/>
    </location>
</feature>
<dbReference type="EC" id="5.6.2.4" evidence="9"/>
<dbReference type="InterPro" id="IPR036388">
    <property type="entry name" value="WH-like_DNA-bd_sf"/>
</dbReference>
<dbReference type="SUPFAM" id="SSF52540">
    <property type="entry name" value="P-loop containing nucleoside triphosphate hydrolases"/>
    <property type="match status" value="1"/>
</dbReference>
<dbReference type="GO" id="GO:0043138">
    <property type="term" value="F:3'-5' DNA helicase activity"/>
    <property type="evidence" value="ECO:0007669"/>
    <property type="project" value="UniProtKB-EC"/>
</dbReference>
<evidence type="ECO:0000256" key="5">
    <source>
        <dbReference type="ARBA" id="ARBA00022840"/>
    </source>
</evidence>
<comment type="caution">
    <text evidence="14">The sequence shown here is derived from an EMBL/GenBank/DDBJ whole genome shotgun (WGS) entry which is preliminary data.</text>
</comment>
<evidence type="ECO:0000313" key="14">
    <source>
        <dbReference type="EMBL" id="KAG7727198.1"/>
    </source>
</evidence>
<keyword evidence="4" id="KW-0347">Helicase</keyword>
<dbReference type="InterPro" id="IPR052247">
    <property type="entry name" value="Meiotic_Crossover_Helicase"/>
</dbReference>
<dbReference type="Gene3D" id="1.10.10.10">
    <property type="entry name" value="Winged helix-like DNA-binding domain superfamily/Winged helix DNA-binding domain"/>
    <property type="match status" value="1"/>
</dbReference>
<dbReference type="SMART" id="SM00490">
    <property type="entry name" value="HELICc"/>
    <property type="match status" value="1"/>
</dbReference>
<evidence type="ECO:0000256" key="10">
    <source>
        <dbReference type="ARBA" id="ARBA00048988"/>
    </source>
</evidence>
<proteinExistence type="inferred from homology"/>
<dbReference type="SUPFAM" id="SSF158702">
    <property type="entry name" value="Sec63 N-terminal domain-like"/>
    <property type="match status" value="1"/>
</dbReference>
<evidence type="ECO:0000313" key="15">
    <source>
        <dbReference type="Proteomes" id="UP000738402"/>
    </source>
</evidence>
<dbReference type="InterPro" id="IPR004179">
    <property type="entry name" value="Sec63-dom"/>
</dbReference>
<comment type="catalytic activity">
    <reaction evidence="8">
        <text>Couples ATP hydrolysis with the unwinding of duplex DNA by translocating in the 3'-5' direction.</text>
        <dbReference type="EC" id="5.6.2.4"/>
    </reaction>
</comment>
<dbReference type="Proteomes" id="UP000738402">
    <property type="component" value="Unassembled WGS sequence"/>
</dbReference>
<evidence type="ECO:0000256" key="3">
    <source>
        <dbReference type="ARBA" id="ARBA00022801"/>
    </source>
</evidence>
<dbReference type="CDD" id="cd18795">
    <property type="entry name" value="SF2_C_Ski2"/>
    <property type="match status" value="1"/>
</dbReference>
<evidence type="ECO:0000256" key="9">
    <source>
        <dbReference type="ARBA" id="ARBA00034808"/>
    </source>
</evidence>
<dbReference type="GO" id="GO:0016787">
    <property type="term" value="F:hydrolase activity"/>
    <property type="evidence" value="ECO:0007669"/>
    <property type="project" value="UniProtKB-KW"/>
</dbReference>
<keyword evidence="3" id="KW-0378">Hydrolase</keyword>
<dbReference type="PANTHER" id="PTHR47835:SF3">
    <property type="entry name" value="HELICASE FOR MEIOSIS 1"/>
    <property type="match status" value="1"/>
</dbReference>
<dbReference type="InterPro" id="IPR011545">
    <property type="entry name" value="DEAD/DEAH_box_helicase_dom"/>
</dbReference>
<dbReference type="SMART" id="SM00487">
    <property type="entry name" value="DEXDc"/>
    <property type="match status" value="1"/>
</dbReference>
<evidence type="ECO:0000256" key="2">
    <source>
        <dbReference type="ARBA" id="ARBA00022741"/>
    </source>
</evidence>
<feature type="compositionally biased region" description="Polar residues" evidence="11">
    <location>
        <begin position="906"/>
        <end position="925"/>
    </location>
</feature>
<dbReference type="Pfam" id="PF02889">
    <property type="entry name" value="Sec63"/>
    <property type="match status" value="1"/>
</dbReference>
<protein>
    <recommendedName>
        <fullName evidence="9">DNA 3'-5' helicase</fullName>
        <ecNumber evidence="9">5.6.2.4</ecNumber>
    </recommendedName>
</protein>
<feature type="domain" description="Helicase C-terminal" evidence="13">
    <location>
        <begin position="288"/>
        <end position="468"/>
    </location>
</feature>
<keyword evidence="6" id="KW-0413">Isomerase</keyword>
<comment type="catalytic activity">
    <reaction evidence="10">
        <text>ATP + H2O = ADP + phosphate + H(+)</text>
        <dbReference type="Rhea" id="RHEA:13065"/>
        <dbReference type="ChEBI" id="CHEBI:15377"/>
        <dbReference type="ChEBI" id="CHEBI:15378"/>
        <dbReference type="ChEBI" id="CHEBI:30616"/>
        <dbReference type="ChEBI" id="CHEBI:43474"/>
        <dbReference type="ChEBI" id="CHEBI:456216"/>
        <dbReference type="EC" id="5.6.2.4"/>
    </reaction>
</comment>
<dbReference type="EMBL" id="JAHLUH010000007">
    <property type="protein sequence ID" value="KAG7727198.1"/>
    <property type="molecule type" value="Genomic_DNA"/>
</dbReference>
<dbReference type="Gene3D" id="3.40.50.300">
    <property type="entry name" value="P-loop containing nucleotide triphosphate hydrolases"/>
    <property type="match status" value="2"/>
</dbReference>
<evidence type="ECO:0000256" key="7">
    <source>
        <dbReference type="ARBA" id="ARBA00023254"/>
    </source>
</evidence>
<evidence type="ECO:0000256" key="11">
    <source>
        <dbReference type="SAM" id="MobiDB-lite"/>
    </source>
</evidence>